<feature type="transmembrane region" description="Helical" evidence="2">
    <location>
        <begin position="389"/>
        <end position="409"/>
    </location>
</feature>
<feature type="compositionally biased region" description="Basic and acidic residues" evidence="1">
    <location>
        <begin position="709"/>
        <end position="734"/>
    </location>
</feature>
<feature type="compositionally biased region" description="Low complexity" evidence="1">
    <location>
        <begin position="620"/>
        <end position="631"/>
    </location>
</feature>
<sequence>MKSFFKILCVFSLLIAFISSQPVHAVENQDANMKIENQKMGKYKDDNPNYAVETLNYKDIKELEEKKEEKEKENQGWGGKISDAVGSVVNFIPNTIGNVKDDTANAIKDQGLFVMSKISNGLMQWTVFMSDATLNFFHFSNQAELLNFFIDEVEGFIQDISGIDNSGINGNGLFGQFIGLISVLVLFGVMYNAFLKRAPVQALKGLLTPIICMTLAMILIANMGNFLKGVNTITNGTMNEIVTFGAGVKGDDDMNTTEDVLHKAMVYTPYVNMMFGTDDDSVVSQDRVKAIMTEKNEKERKKLLKEEYKNGNNMVHPDMVPVQILYGFISVICGSLLGVAVLMVSLAFFILQLILIFWAFVAPFALMWACLPGQFLVAQKFVQKLITPFIYKIGLGVLVMVLGIIVGIVSRIDVSNGIVGYGLQMFLIFAVFITLFILRNKVMSVFVVTKEGQLLNEMIRSNDYVPNAMGSVAGKAIGTAIGGSTGYLASHLVNVMGNQDSENDQGSTYGTSAQRPQMYKIDDYSGSKGGEMTDGSSDSTNDDPYYNLNNYSDNDELSEEQQLQKDNNERDEIALSRDNEIDGTNDFNEQDTDNIDNGDKYARLSEHMDRDSIEGKTSSDDVSSSGISSSNRVSLKDYIDNDTLKGAGNEIEDQAIKYYTGVDGKTLKSLEAQSNEIHGNDPIRKKAREMAGTNWEDQPEYNGEDEEIESTHSDESREGLKDKLSDIADETKKD</sequence>
<feature type="compositionally biased region" description="Acidic residues" evidence="1">
    <location>
        <begin position="697"/>
        <end position="708"/>
    </location>
</feature>
<keyword evidence="2" id="KW-0472">Membrane</keyword>
<feature type="region of interest" description="Disordered" evidence="1">
    <location>
        <begin position="672"/>
        <end position="734"/>
    </location>
</feature>
<dbReference type="RefSeq" id="WP_156666457.1">
    <property type="nucleotide sequence ID" value="NZ_CACRUO010000015.1"/>
</dbReference>
<feature type="chain" id="PRO_5026979276" description="TrbL/VirB6 plasmid conjugal transfer protein" evidence="3">
    <location>
        <begin position="26"/>
        <end position="734"/>
    </location>
</feature>
<evidence type="ECO:0008006" key="5">
    <source>
        <dbReference type="Google" id="ProtNLM"/>
    </source>
</evidence>
<gene>
    <name evidence="4" type="ORF">SSLFYP27_00507</name>
</gene>
<keyword evidence="3" id="KW-0732">Signal</keyword>
<feature type="compositionally biased region" description="Basic and acidic residues" evidence="1">
    <location>
        <begin position="597"/>
        <end position="619"/>
    </location>
</feature>
<feature type="compositionally biased region" description="Polar residues" evidence="1">
    <location>
        <begin position="499"/>
        <end position="515"/>
    </location>
</feature>
<feature type="transmembrane region" description="Helical" evidence="2">
    <location>
        <begin position="418"/>
        <end position="438"/>
    </location>
</feature>
<keyword evidence="2" id="KW-0812">Transmembrane</keyword>
<evidence type="ECO:0000256" key="1">
    <source>
        <dbReference type="SAM" id="MobiDB-lite"/>
    </source>
</evidence>
<proteinExistence type="predicted"/>
<dbReference type="InterPro" id="IPR058112">
    <property type="entry name" value="CD3337_EF1877-like"/>
</dbReference>
<name>A0A6N2Z2M1_STASI</name>
<feature type="region of interest" description="Disordered" evidence="1">
    <location>
        <begin position="499"/>
        <end position="631"/>
    </location>
</feature>
<organism evidence="4">
    <name type="scientific">Staphylococcus simulans</name>
    <dbReference type="NCBI Taxonomy" id="1286"/>
    <lineage>
        <taxon>Bacteria</taxon>
        <taxon>Bacillati</taxon>
        <taxon>Bacillota</taxon>
        <taxon>Bacilli</taxon>
        <taxon>Bacillales</taxon>
        <taxon>Staphylococcaceae</taxon>
        <taxon>Staphylococcus</taxon>
    </lineage>
</organism>
<keyword evidence="2" id="KW-1133">Transmembrane helix</keyword>
<evidence type="ECO:0000313" key="4">
    <source>
        <dbReference type="EMBL" id="VYT73519.1"/>
    </source>
</evidence>
<feature type="transmembrane region" description="Helical" evidence="2">
    <location>
        <begin position="355"/>
        <end position="377"/>
    </location>
</feature>
<dbReference type="EMBL" id="CACRUO010000015">
    <property type="protein sequence ID" value="VYT73519.1"/>
    <property type="molecule type" value="Genomic_DNA"/>
</dbReference>
<evidence type="ECO:0000256" key="2">
    <source>
        <dbReference type="SAM" id="Phobius"/>
    </source>
</evidence>
<feature type="transmembrane region" description="Helical" evidence="2">
    <location>
        <begin position="324"/>
        <end position="348"/>
    </location>
</feature>
<dbReference type="AlphaFoldDB" id="A0A6N2Z2M1"/>
<feature type="transmembrane region" description="Helical" evidence="2">
    <location>
        <begin position="206"/>
        <end position="227"/>
    </location>
</feature>
<protein>
    <recommendedName>
        <fullName evidence="5">TrbL/VirB6 plasmid conjugal transfer protein</fullName>
    </recommendedName>
</protein>
<evidence type="ECO:0000256" key="3">
    <source>
        <dbReference type="SAM" id="SignalP"/>
    </source>
</evidence>
<feature type="signal peptide" evidence="3">
    <location>
        <begin position="1"/>
        <end position="25"/>
    </location>
</feature>
<feature type="compositionally biased region" description="Basic and acidic residues" evidence="1">
    <location>
        <begin position="562"/>
        <end position="580"/>
    </location>
</feature>
<dbReference type="NCBIfam" id="NF046089">
    <property type="entry name" value="CD3337_EF1877"/>
    <property type="match status" value="1"/>
</dbReference>
<accession>A0A6N2Z2M1</accession>
<feature type="transmembrane region" description="Helical" evidence="2">
    <location>
        <begin position="173"/>
        <end position="194"/>
    </location>
</feature>
<reference evidence="4" key="1">
    <citation type="submission" date="2019-11" db="EMBL/GenBank/DDBJ databases">
        <authorList>
            <person name="Feng L."/>
        </authorList>
    </citation>
    <scope>NUCLEOTIDE SEQUENCE</scope>
    <source>
        <strain evidence="4">SsimulansLFYP27</strain>
    </source>
</reference>